<evidence type="ECO:0000313" key="1">
    <source>
        <dbReference type="EMBL" id="AQS86774.1"/>
    </source>
</evidence>
<dbReference type="InterPro" id="IPR021236">
    <property type="entry name" value="Uncharacterised_YfdX"/>
</dbReference>
<name>A0A1U9KLV3_9PROT</name>
<organism evidence="1 2">
    <name type="scientific">Neoasaia chiangmaiensis</name>
    <dbReference type="NCBI Taxonomy" id="320497"/>
    <lineage>
        <taxon>Bacteria</taxon>
        <taxon>Pseudomonadati</taxon>
        <taxon>Pseudomonadota</taxon>
        <taxon>Alphaproteobacteria</taxon>
        <taxon>Acetobacterales</taxon>
        <taxon>Acetobacteraceae</taxon>
        <taxon>Neoasaia</taxon>
    </lineage>
</organism>
<dbReference type="Pfam" id="PF10938">
    <property type="entry name" value="YfdX"/>
    <property type="match status" value="1"/>
</dbReference>
<dbReference type="RefSeq" id="WP_077805740.1">
    <property type="nucleotide sequence ID" value="NZ_BJXS01000010.1"/>
</dbReference>
<keyword evidence="2" id="KW-1185">Reference proteome</keyword>
<reference evidence="1 2" key="1">
    <citation type="submission" date="2016-03" db="EMBL/GenBank/DDBJ databases">
        <title>Acetic acid bacteria sequencing.</title>
        <authorList>
            <person name="Brandt J."/>
            <person name="Jakob F."/>
            <person name="Vogel R.F."/>
        </authorList>
    </citation>
    <scope>NUCLEOTIDE SEQUENCE [LARGE SCALE GENOMIC DNA]</scope>
    <source>
        <strain evidence="1 2">NBRC 101099</strain>
    </source>
</reference>
<dbReference type="AlphaFoldDB" id="A0A1U9KLV3"/>
<dbReference type="Gene3D" id="1.20.120.1940">
    <property type="entry name" value="YfdX protein domain"/>
    <property type="match status" value="1"/>
</dbReference>
<proteinExistence type="predicted"/>
<dbReference type="Proteomes" id="UP000188604">
    <property type="component" value="Chromosome"/>
</dbReference>
<dbReference type="STRING" id="320497.A0U93_01055"/>
<accession>A0A1U9KLV3</accession>
<dbReference type="EMBL" id="CP014691">
    <property type="protein sequence ID" value="AQS86774.1"/>
    <property type="molecule type" value="Genomic_DNA"/>
</dbReference>
<evidence type="ECO:0000313" key="2">
    <source>
        <dbReference type="Proteomes" id="UP000188604"/>
    </source>
</evidence>
<sequence length="227" mass="23645">MKAVLTVATVLALASSLPANAATKSNSATVDRDFSRLSHDGQVAFADIAQAQTALAAGQTTQALPLIQDAESRLAHAATDHKAFVKAETELPSAAGAPQHGVRHTPSATPDTWIPVSGSYVVADDLAPDKQQAVQNANQHLTQGRKPLVVQDLKIVGIDVDYIIGLAPLQQASGDVHRASVFLDGGDAKDANEALQGALDTVVFVSQDTLETVAPQGNAPVTKHKRV</sequence>
<gene>
    <name evidence="1" type="ORF">A0U93_01055</name>
</gene>
<dbReference type="Gene3D" id="6.10.250.2140">
    <property type="match status" value="1"/>
</dbReference>
<protein>
    <submittedName>
        <fullName evidence="1">Uncharacterized protein</fullName>
    </submittedName>
</protein>
<dbReference type="KEGG" id="nch:A0U93_01055"/>
<dbReference type="OrthoDB" id="7273218at2"/>